<dbReference type="AlphaFoldDB" id="A0AAJ5ZD51"/>
<dbReference type="Proteomes" id="UP001321249">
    <property type="component" value="Unassembled WGS sequence"/>
</dbReference>
<name>A0AAJ5ZD51_9CHLR</name>
<gene>
    <name evidence="1" type="ORF">GKO46_03950</name>
    <name evidence="2" type="ORF">GKO48_05310</name>
</gene>
<sequence>MLYLKSCPRCTGDINADSDTHGTFLKCLQCGFSKDLSHDMAARLFGRRMTPAVPIIEPGQQAA</sequence>
<dbReference type="Proteomes" id="UP001219901">
    <property type="component" value="Chromosome"/>
</dbReference>
<reference evidence="3" key="3">
    <citation type="submission" date="2023-06" db="EMBL/GenBank/DDBJ databases">
        <title>Pangenomics reveal diversification of enzyme families and niche specialization in globally abundant SAR202 bacteria.</title>
        <authorList>
            <person name="Saw J.H.W."/>
        </authorList>
    </citation>
    <scope>NUCLEOTIDE SEQUENCE [LARGE SCALE GENOMIC DNA]</scope>
    <source>
        <strain evidence="3">JH1073</strain>
    </source>
</reference>
<keyword evidence="3" id="KW-1185">Reference proteome</keyword>
<proteinExistence type="predicted"/>
<dbReference type="EMBL" id="CP046147">
    <property type="protein sequence ID" value="WFG39058.1"/>
    <property type="molecule type" value="Genomic_DNA"/>
</dbReference>
<reference evidence="2" key="2">
    <citation type="journal article" date="2023" name="Nat. Commun.">
        <title>Cultivation of marine bacteria of the SAR202 clade.</title>
        <authorList>
            <person name="Lim Y."/>
            <person name="Seo J.H."/>
            <person name="Giovannoni S.J."/>
            <person name="Kang I."/>
            <person name="Cho J.C."/>
        </authorList>
    </citation>
    <scope>NUCLEOTIDE SEQUENCE</scope>
    <source>
        <strain evidence="2">JH1073</strain>
    </source>
</reference>
<dbReference type="EMBL" id="WMBE01000001">
    <property type="protein sequence ID" value="MDG0866223.1"/>
    <property type="molecule type" value="Genomic_DNA"/>
</dbReference>
<organism evidence="2 3">
    <name type="scientific">Candidatus Lucifugimonas marina</name>
    <dbReference type="NCBI Taxonomy" id="3038979"/>
    <lineage>
        <taxon>Bacteria</taxon>
        <taxon>Bacillati</taxon>
        <taxon>Chloroflexota</taxon>
        <taxon>Dehalococcoidia</taxon>
        <taxon>SAR202 cluster</taxon>
        <taxon>Candidatus Lucifugimonadales</taxon>
        <taxon>Candidatus Lucifugimonadaceae</taxon>
        <taxon>Candidatus Lucifugimonas</taxon>
    </lineage>
</organism>
<reference evidence="3 4" key="1">
    <citation type="submission" date="2019-11" db="EMBL/GenBank/DDBJ databases">
        <authorList>
            <person name="Cho J.-C."/>
        </authorList>
    </citation>
    <scope>NUCLEOTIDE SEQUENCE [LARGE SCALE GENOMIC DNA]</scope>
    <source>
        <strain evidence="2 3">JH1073</strain>
        <strain evidence="1 4">JH702</strain>
    </source>
</reference>
<accession>A0AAJ5ZD51</accession>
<evidence type="ECO:0000313" key="2">
    <source>
        <dbReference type="EMBL" id="WFG39058.1"/>
    </source>
</evidence>
<evidence type="ECO:0000313" key="3">
    <source>
        <dbReference type="Proteomes" id="UP001219901"/>
    </source>
</evidence>
<protein>
    <submittedName>
        <fullName evidence="2">Uncharacterized protein</fullName>
    </submittedName>
</protein>
<evidence type="ECO:0000313" key="1">
    <source>
        <dbReference type="EMBL" id="MDG0866223.1"/>
    </source>
</evidence>
<evidence type="ECO:0000313" key="4">
    <source>
        <dbReference type="Proteomes" id="UP001321249"/>
    </source>
</evidence>
<dbReference type="RefSeq" id="WP_342822361.1">
    <property type="nucleotide sequence ID" value="NZ_CP046146.1"/>
</dbReference>